<reference evidence="1 2" key="1">
    <citation type="submission" date="2018-01" db="EMBL/GenBank/DDBJ databases">
        <authorList>
            <person name="Gaut B.S."/>
            <person name="Morton B.R."/>
            <person name="Clegg M.T."/>
            <person name="Duvall M.R."/>
        </authorList>
    </citation>
    <scope>NUCLEOTIDE SEQUENCE [LARGE SCALE GENOMIC DNA]</scope>
    <source>
        <strain evidence="1">Cupriavidus taiwanensis cmp 52</strain>
    </source>
</reference>
<protein>
    <submittedName>
        <fullName evidence="1">Uncharacterized protein</fullName>
    </submittedName>
</protein>
<organism evidence="1 2">
    <name type="scientific">Cupriavidus taiwanensis</name>
    <dbReference type="NCBI Taxonomy" id="164546"/>
    <lineage>
        <taxon>Bacteria</taxon>
        <taxon>Pseudomonadati</taxon>
        <taxon>Pseudomonadota</taxon>
        <taxon>Betaproteobacteria</taxon>
        <taxon>Burkholderiales</taxon>
        <taxon>Burkholderiaceae</taxon>
        <taxon>Cupriavidus</taxon>
    </lineage>
</organism>
<dbReference type="EMBL" id="OVTA01000077">
    <property type="protein sequence ID" value="SPS02528.1"/>
    <property type="molecule type" value="Genomic_DNA"/>
</dbReference>
<sequence length="115" mass="12746">MGWTLVCFRSLIIWDRTCGVRRCMRHFPGSMACIWGNRTFRAKSGAELRITLTNQNVKKPESSLPCILSMQNLAPDLPAKRSPCGIASYRSHAPGIQLLAARADEVFSEQPLGLA</sequence>
<evidence type="ECO:0000313" key="2">
    <source>
        <dbReference type="Proteomes" id="UP000256805"/>
    </source>
</evidence>
<proteinExistence type="predicted"/>
<name>A0A375JBP5_9BURK</name>
<gene>
    <name evidence="1" type="ORF">CBM2634_U140008</name>
</gene>
<accession>A0A375JBP5</accession>
<dbReference type="Proteomes" id="UP000256805">
    <property type="component" value="Unassembled WGS sequence"/>
</dbReference>
<evidence type="ECO:0000313" key="1">
    <source>
        <dbReference type="EMBL" id="SPS02528.1"/>
    </source>
</evidence>
<dbReference type="AlphaFoldDB" id="A0A375JBP5"/>